<keyword evidence="5" id="KW-0560">Oxidoreductase</keyword>
<organism evidence="8 9">
    <name type="scientific">Chrysophaeum taylorii</name>
    <dbReference type="NCBI Taxonomy" id="2483200"/>
    <lineage>
        <taxon>Eukaryota</taxon>
        <taxon>Sar</taxon>
        <taxon>Stramenopiles</taxon>
        <taxon>Ochrophyta</taxon>
        <taxon>Pelagophyceae</taxon>
        <taxon>Pelagomonadales</taxon>
        <taxon>Pelagomonadaceae</taxon>
        <taxon>Chrysophaeum</taxon>
    </lineage>
</organism>
<evidence type="ECO:0000256" key="5">
    <source>
        <dbReference type="ARBA" id="ARBA00023002"/>
    </source>
</evidence>
<evidence type="ECO:0000256" key="1">
    <source>
        <dbReference type="ARBA" id="ARBA00001961"/>
    </source>
</evidence>
<comment type="cofactor">
    <cofactor evidence="1">
        <name>L-ascorbate</name>
        <dbReference type="ChEBI" id="CHEBI:38290"/>
    </cofactor>
</comment>
<comment type="caution">
    <text evidence="8">The sequence shown here is derived from an EMBL/GenBank/DDBJ whole genome shotgun (WGS) entry which is preliminary data.</text>
</comment>
<evidence type="ECO:0000256" key="6">
    <source>
        <dbReference type="ARBA" id="ARBA00023004"/>
    </source>
</evidence>
<dbReference type="GO" id="GO:0031418">
    <property type="term" value="F:L-ascorbic acid binding"/>
    <property type="evidence" value="ECO:0007669"/>
    <property type="project" value="UniProtKB-KW"/>
</dbReference>
<dbReference type="AlphaFoldDB" id="A0AAD7UMV0"/>
<proteinExistence type="predicted"/>
<evidence type="ECO:0000256" key="2">
    <source>
        <dbReference type="ARBA" id="ARBA00022723"/>
    </source>
</evidence>
<dbReference type="PANTHER" id="PTHR24014">
    <property type="entry name" value="2-OXOGLUTARATE AND IRON-DEPENDENT OXYGENASE DOMAIN-CONTAINING PROTEIN 2"/>
    <property type="match status" value="1"/>
</dbReference>
<dbReference type="InterPro" id="IPR006620">
    <property type="entry name" value="Pro_4_hyd_alph"/>
</dbReference>
<dbReference type="GO" id="GO:0016705">
    <property type="term" value="F:oxidoreductase activity, acting on paired donors, with incorporation or reduction of molecular oxygen"/>
    <property type="evidence" value="ECO:0007669"/>
    <property type="project" value="InterPro"/>
</dbReference>
<dbReference type="InterPro" id="IPR005123">
    <property type="entry name" value="Oxoglu/Fe-dep_dioxygenase_dom"/>
</dbReference>
<feature type="domain" description="Fe2OG dioxygenase" evidence="7">
    <location>
        <begin position="151"/>
        <end position="245"/>
    </location>
</feature>
<evidence type="ECO:0000259" key="7">
    <source>
        <dbReference type="PROSITE" id="PS51471"/>
    </source>
</evidence>
<evidence type="ECO:0000256" key="3">
    <source>
        <dbReference type="ARBA" id="ARBA00022896"/>
    </source>
</evidence>
<dbReference type="Pfam" id="PF25238">
    <property type="entry name" value="OGFOD2-like"/>
    <property type="match status" value="1"/>
</dbReference>
<keyword evidence="4" id="KW-0223">Dioxygenase</keyword>
<keyword evidence="6" id="KW-0408">Iron</keyword>
<dbReference type="PROSITE" id="PS51471">
    <property type="entry name" value="FE2OG_OXY"/>
    <property type="match status" value="1"/>
</dbReference>
<evidence type="ECO:0000313" key="9">
    <source>
        <dbReference type="Proteomes" id="UP001230188"/>
    </source>
</evidence>
<keyword evidence="2" id="KW-0479">Metal-binding</keyword>
<keyword evidence="3" id="KW-0847">Vitamin C</keyword>
<name>A0AAD7UMV0_9STRA</name>
<accession>A0AAD7UMV0</accession>
<dbReference type="GO" id="GO:0005506">
    <property type="term" value="F:iron ion binding"/>
    <property type="evidence" value="ECO:0007669"/>
    <property type="project" value="InterPro"/>
</dbReference>
<dbReference type="EMBL" id="JAQMWT010000076">
    <property type="protein sequence ID" value="KAJ8611385.1"/>
    <property type="molecule type" value="Genomic_DNA"/>
</dbReference>
<dbReference type="Proteomes" id="UP001230188">
    <property type="component" value="Unassembled WGS sequence"/>
</dbReference>
<reference evidence="8" key="1">
    <citation type="submission" date="2023-01" db="EMBL/GenBank/DDBJ databases">
        <title>Metagenome sequencing of chrysophaentin producing Chrysophaeum taylorii.</title>
        <authorList>
            <person name="Davison J."/>
            <person name="Bewley C."/>
        </authorList>
    </citation>
    <scope>NUCLEOTIDE SEQUENCE</scope>
    <source>
        <strain evidence="8">NIES-1699</strain>
    </source>
</reference>
<dbReference type="SMART" id="SM00702">
    <property type="entry name" value="P4Hc"/>
    <property type="match status" value="1"/>
</dbReference>
<keyword evidence="9" id="KW-1185">Reference proteome</keyword>
<dbReference type="GO" id="GO:0051213">
    <property type="term" value="F:dioxygenase activity"/>
    <property type="evidence" value="ECO:0007669"/>
    <property type="project" value="UniProtKB-KW"/>
</dbReference>
<protein>
    <recommendedName>
        <fullName evidence="7">Fe2OG dioxygenase domain-containing protein</fullName>
    </recommendedName>
</protein>
<gene>
    <name evidence="8" type="ORF">CTAYLR_006501</name>
</gene>
<sequence>MGLGVSVGGKQVPNALKRFATSLATSPEEAYVPLRKTPELFSSLLRDEWLAPTLMEVVAAAREGKMHPGLKKEAEGIYSFELFTPKFCRALLDEVDNYFETGLPVRRPNSMNNYGLIVNEIGMKPTITELQQSVLLPIAKLLWPKIGAAFHSHHSFMVQYRSTEDAGLDLHTDDSDVTFNVCLGEEFTGAGLTFCGYMGAHDHRHFSYAYQHEKGRAVVHLGSRRHGADDIQTGTRRNLIIWNHNMQHRQSREYAMRMYDYQQESGPPDKRCLSFTHDRDYPLYKDYPPGTEDNSKRAWCPPPAACYDTMSDDIRNSRTRGPVKKKT</sequence>
<evidence type="ECO:0000256" key="4">
    <source>
        <dbReference type="ARBA" id="ARBA00022964"/>
    </source>
</evidence>
<evidence type="ECO:0000313" key="8">
    <source>
        <dbReference type="EMBL" id="KAJ8611385.1"/>
    </source>
</evidence>
<dbReference type="PANTHER" id="PTHR24014:SF4">
    <property type="entry name" value="2-OXOGLUTARATE AND IRON-DEPENDENT OXYGENASE DOMAIN-CONTAINING PROTEIN 2"/>
    <property type="match status" value="1"/>
</dbReference>